<dbReference type="InterPro" id="IPR036251">
    <property type="entry name" value="Arg_repress_C_sf"/>
</dbReference>
<dbReference type="SUPFAM" id="SSF46785">
    <property type="entry name" value="Winged helix' DNA-binding domain"/>
    <property type="match status" value="1"/>
</dbReference>
<dbReference type="RefSeq" id="WP_021714519.1">
    <property type="nucleotide sequence ID" value="NZ_BATM01000044.1"/>
</dbReference>
<evidence type="ECO:0000313" key="13">
    <source>
        <dbReference type="EMBL" id="GAD80817.1"/>
    </source>
</evidence>
<dbReference type="PRINTS" id="PR01467">
    <property type="entry name" value="ARGREPRESSOR"/>
</dbReference>
<evidence type="ECO:0000256" key="9">
    <source>
        <dbReference type="ARBA" id="ARBA00023163"/>
    </source>
</evidence>
<evidence type="ECO:0000256" key="1">
    <source>
        <dbReference type="ARBA" id="ARBA00004496"/>
    </source>
</evidence>
<dbReference type="GO" id="GO:0034618">
    <property type="term" value="F:arginine binding"/>
    <property type="evidence" value="ECO:0007669"/>
    <property type="project" value="InterPro"/>
</dbReference>
<dbReference type="EMBL" id="BATM01000044">
    <property type="protein sequence ID" value="GAD80817.1"/>
    <property type="molecule type" value="Genomic_DNA"/>
</dbReference>
<dbReference type="HAMAP" id="MF_00173">
    <property type="entry name" value="Arg_repressor"/>
    <property type="match status" value="1"/>
</dbReference>
<comment type="subcellular location">
    <subcellularLocation>
        <location evidence="1 10">Cytoplasm</location>
    </subcellularLocation>
</comment>
<feature type="domain" description="Arginine repressor C-terminal" evidence="12">
    <location>
        <begin position="92"/>
        <end position="150"/>
    </location>
</feature>
<evidence type="ECO:0000313" key="14">
    <source>
        <dbReference type="Proteomes" id="UP000016562"/>
    </source>
</evidence>
<dbReference type="Gene3D" id="1.10.10.10">
    <property type="entry name" value="Winged helix-like DNA-binding domain superfamily/Winged helix DNA-binding domain"/>
    <property type="match status" value="1"/>
</dbReference>
<dbReference type="Gene3D" id="3.30.1360.40">
    <property type="match status" value="1"/>
</dbReference>
<sequence>MDTPTLNRIHNKDKTLESVCKQVLRENSFYNQSELRRSLIEHGFEGISQSTVSRLLCQLGVIKVANSVGKKVYCLAPESSPIRFNSSIASQIDSIQHNKAMVVVKTKPGSAQLIARLIDFDTNASILASIAGDDTVLVIPQDVDNIEQCKAAVFNILDFN</sequence>
<dbReference type="InterPro" id="IPR020899">
    <property type="entry name" value="Arg_repress_C"/>
</dbReference>
<comment type="pathway">
    <text evidence="2 10">Amino-acid biosynthesis; L-arginine biosynthesis [regulation].</text>
</comment>
<comment type="function">
    <text evidence="10">Regulates arginine biosynthesis genes.</text>
</comment>
<proteinExistence type="inferred from homology"/>
<keyword evidence="9 10" id="KW-0804">Transcription</keyword>
<dbReference type="GO" id="GO:0003700">
    <property type="term" value="F:DNA-binding transcription factor activity"/>
    <property type="evidence" value="ECO:0007669"/>
    <property type="project" value="UniProtKB-UniRule"/>
</dbReference>
<reference evidence="13 14" key="1">
    <citation type="submission" date="2013-09" db="EMBL/GenBank/DDBJ databases">
        <title>Whole genome shotgun sequence of Vibrio ezurae NBRC 102218.</title>
        <authorList>
            <person name="Yoshida I."/>
            <person name="Hosoyama A."/>
            <person name="Numata M."/>
            <person name="Hashimoto M."/>
            <person name="Hosoyama Y."/>
            <person name="Tsuchikane K."/>
            <person name="Noguchi M."/>
            <person name="Hirakata S."/>
            <person name="Ichikawa N."/>
            <person name="Ohji S."/>
            <person name="Yamazoe A."/>
            <person name="Fujita N."/>
        </authorList>
    </citation>
    <scope>NUCLEOTIDE SEQUENCE [LARGE SCALE GENOMIC DNA]</scope>
    <source>
        <strain evidence="13 14">NBRC 102218</strain>
    </source>
</reference>
<dbReference type="OrthoDB" id="6504145at2"/>
<evidence type="ECO:0000256" key="7">
    <source>
        <dbReference type="ARBA" id="ARBA00023015"/>
    </source>
</evidence>
<gene>
    <name evidence="10 13" type="primary">argR</name>
    <name evidence="13" type="ORF">VEZ01S_44_00200</name>
</gene>
<dbReference type="InterPro" id="IPR020900">
    <property type="entry name" value="Arg_repress_DNA-bd"/>
</dbReference>
<dbReference type="GO" id="GO:0005737">
    <property type="term" value="C:cytoplasm"/>
    <property type="evidence" value="ECO:0007669"/>
    <property type="project" value="UniProtKB-SubCell"/>
</dbReference>
<dbReference type="UniPathway" id="UPA00068"/>
<dbReference type="GO" id="GO:0003677">
    <property type="term" value="F:DNA binding"/>
    <property type="evidence" value="ECO:0007669"/>
    <property type="project" value="UniProtKB-KW"/>
</dbReference>
<dbReference type="STRING" id="1219080.VEZ01S_44_00200"/>
<dbReference type="Pfam" id="PF01316">
    <property type="entry name" value="Arg_repressor"/>
    <property type="match status" value="1"/>
</dbReference>
<dbReference type="SUPFAM" id="SSF55252">
    <property type="entry name" value="C-terminal domain of arginine repressor"/>
    <property type="match status" value="1"/>
</dbReference>
<keyword evidence="8 10" id="KW-0238">DNA-binding</keyword>
<dbReference type="GO" id="GO:1900079">
    <property type="term" value="P:regulation of arginine biosynthetic process"/>
    <property type="evidence" value="ECO:0007669"/>
    <property type="project" value="UniProtKB-UniRule"/>
</dbReference>
<dbReference type="Pfam" id="PF02863">
    <property type="entry name" value="Arg_repressor_C"/>
    <property type="match status" value="1"/>
</dbReference>
<dbReference type="InterPro" id="IPR036390">
    <property type="entry name" value="WH_DNA-bd_sf"/>
</dbReference>
<dbReference type="PANTHER" id="PTHR34471:SF1">
    <property type="entry name" value="ARGININE REPRESSOR"/>
    <property type="match status" value="1"/>
</dbReference>
<dbReference type="PANTHER" id="PTHR34471">
    <property type="entry name" value="ARGININE REPRESSOR"/>
    <property type="match status" value="1"/>
</dbReference>
<dbReference type="GO" id="GO:0006526">
    <property type="term" value="P:L-arginine biosynthetic process"/>
    <property type="evidence" value="ECO:0007669"/>
    <property type="project" value="UniProtKB-UniPathway"/>
</dbReference>
<dbReference type="Proteomes" id="UP000016562">
    <property type="component" value="Unassembled WGS sequence"/>
</dbReference>
<evidence type="ECO:0000256" key="8">
    <source>
        <dbReference type="ARBA" id="ARBA00023125"/>
    </source>
</evidence>
<evidence type="ECO:0000259" key="12">
    <source>
        <dbReference type="Pfam" id="PF02863"/>
    </source>
</evidence>
<comment type="caution">
    <text evidence="13">The sequence shown here is derived from an EMBL/GenBank/DDBJ whole genome shotgun (WGS) entry which is preliminary data.</text>
</comment>
<dbReference type="AlphaFoldDB" id="U3B5Z0"/>
<comment type="similarity">
    <text evidence="3 10">Belongs to the ArgR family.</text>
</comment>
<keyword evidence="7 10" id="KW-0805">Transcription regulation</keyword>
<keyword evidence="10" id="KW-0678">Repressor</keyword>
<name>U3B5Z0_9VIBR</name>
<keyword evidence="6 10" id="KW-0055">Arginine biosynthesis</keyword>
<keyword evidence="14" id="KW-1185">Reference proteome</keyword>
<evidence type="ECO:0000256" key="5">
    <source>
        <dbReference type="ARBA" id="ARBA00022490"/>
    </source>
</evidence>
<keyword evidence="5 10" id="KW-0963">Cytoplasm</keyword>
<evidence type="ECO:0000256" key="2">
    <source>
        <dbReference type="ARBA" id="ARBA00005040"/>
    </source>
</evidence>
<organism evidence="13 14">
    <name type="scientific">Vibrio ezurae NBRC 102218</name>
    <dbReference type="NCBI Taxonomy" id="1219080"/>
    <lineage>
        <taxon>Bacteria</taxon>
        <taxon>Pseudomonadati</taxon>
        <taxon>Pseudomonadota</taxon>
        <taxon>Gammaproteobacteria</taxon>
        <taxon>Vibrionales</taxon>
        <taxon>Vibrionaceae</taxon>
        <taxon>Vibrio</taxon>
    </lineage>
</organism>
<keyword evidence="10" id="KW-0028">Amino-acid biosynthesis</keyword>
<evidence type="ECO:0000256" key="4">
    <source>
        <dbReference type="ARBA" id="ARBA00021148"/>
    </source>
</evidence>
<evidence type="ECO:0000259" key="11">
    <source>
        <dbReference type="Pfam" id="PF01316"/>
    </source>
</evidence>
<protein>
    <recommendedName>
        <fullName evidence="4 10">Arginine repressor</fullName>
    </recommendedName>
</protein>
<dbReference type="GO" id="GO:0051259">
    <property type="term" value="P:protein complex oligomerization"/>
    <property type="evidence" value="ECO:0007669"/>
    <property type="project" value="InterPro"/>
</dbReference>
<dbReference type="InterPro" id="IPR036388">
    <property type="entry name" value="WH-like_DNA-bd_sf"/>
</dbReference>
<evidence type="ECO:0000256" key="6">
    <source>
        <dbReference type="ARBA" id="ARBA00022571"/>
    </source>
</evidence>
<dbReference type="eggNOG" id="COG1438">
    <property type="taxonomic scope" value="Bacteria"/>
</dbReference>
<feature type="domain" description="Arginine repressor DNA-binding" evidence="11">
    <location>
        <begin position="16"/>
        <end position="79"/>
    </location>
</feature>
<accession>U3B5Z0</accession>
<evidence type="ECO:0000256" key="3">
    <source>
        <dbReference type="ARBA" id="ARBA00008316"/>
    </source>
</evidence>
<dbReference type="InterPro" id="IPR001669">
    <property type="entry name" value="Arg_repress"/>
</dbReference>
<evidence type="ECO:0000256" key="10">
    <source>
        <dbReference type="HAMAP-Rule" id="MF_00173"/>
    </source>
</evidence>